<keyword evidence="2" id="KW-1185">Reference proteome</keyword>
<feature type="non-terminal residue" evidence="1">
    <location>
        <position position="185"/>
    </location>
</feature>
<evidence type="ECO:0000313" key="1">
    <source>
        <dbReference type="EMBL" id="KAJ7207541.1"/>
    </source>
</evidence>
<evidence type="ECO:0008006" key="3">
    <source>
        <dbReference type="Google" id="ProtNLM"/>
    </source>
</evidence>
<gene>
    <name evidence="1" type="ORF">GGX14DRAFT_315294</name>
</gene>
<accession>A0AAD6Y8Q0</accession>
<dbReference type="EMBL" id="JARJCW010000036">
    <property type="protein sequence ID" value="KAJ7207541.1"/>
    <property type="molecule type" value="Genomic_DNA"/>
</dbReference>
<name>A0AAD6Y8Q0_9AGAR</name>
<dbReference type="Proteomes" id="UP001219525">
    <property type="component" value="Unassembled WGS sequence"/>
</dbReference>
<comment type="caution">
    <text evidence="1">The sequence shown here is derived from an EMBL/GenBank/DDBJ whole genome shotgun (WGS) entry which is preliminary data.</text>
</comment>
<evidence type="ECO:0000313" key="2">
    <source>
        <dbReference type="Proteomes" id="UP001219525"/>
    </source>
</evidence>
<reference evidence="1" key="1">
    <citation type="submission" date="2023-03" db="EMBL/GenBank/DDBJ databases">
        <title>Massive genome expansion in bonnet fungi (Mycena s.s.) driven by repeated elements and novel gene families across ecological guilds.</title>
        <authorList>
            <consortium name="Lawrence Berkeley National Laboratory"/>
            <person name="Harder C.B."/>
            <person name="Miyauchi S."/>
            <person name="Viragh M."/>
            <person name="Kuo A."/>
            <person name="Thoen E."/>
            <person name="Andreopoulos B."/>
            <person name="Lu D."/>
            <person name="Skrede I."/>
            <person name="Drula E."/>
            <person name="Henrissat B."/>
            <person name="Morin E."/>
            <person name="Kohler A."/>
            <person name="Barry K."/>
            <person name="LaButti K."/>
            <person name="Morin E."/>
            <person name="Salamov A."/>
            <person name="Lipzen A."/>
            <person name="Mereny Z."/>
            <person name="Hegedus B."/>
            <person name="Baldrian P."/>
            <person name="Stursova M."/>
            <person name="Weitz H."/>
            <person name="Taylor A."/>
            <person name="Grigoriev I.V."/>
            <person name="Nagy L.G."/>
            <person name="Martin F."/>
            <person name="Kauserud H."/>
        </authorList>
    </citation>
    <scope>NUCLEOTIDE SEQUENCE</scope>
    <source>
        <strain evidence="1">9144</strain>
    </source>
</reference>
<sequence length="185" mass="21632">VEDVLYKVHLSNMKRLSPVVQGIFEIPNSAAGPKQGSEENPIILQFFTTTVFEDFLAWIYRAEWQPLEDADVEVKERMLVNLLHVARLWEISEALDWINDTDLNRLGVKVYSIIARAKEVLWNETRLACRVPPELDENPPWVSDEHDHRVCVEVFKEIWWTKIAKKVLDPVKPLHFYEIAAEVRK</sequence>
<feature type="non-terminal residue" evidence="1">
    <location>
        <position position="1"/>
    </location>
</feature>
<dbReference type="AlphaFoldDB" id="A0AAD6Y8Q0"/>
<proteinExistence type="predicted"/>
<protein>
    <recommendedName>
        <fullName evidence="3">BTB domain-containing protein</fullName>
    </recommendedName>
</protein>
<organism evidence="1 2">
    <name type="scientific">Mycena pura</name>
    <dbReference type="NCBI Taxonomy" id="153505"/>
    <lineage>
        <taxon>Eukaryota</taxon>
        <taxon>Fungi</taxon>
        <taxon>Dikarya</taxon>
        <taxon>Basidiomycota</taxon>
        <taxon>Agaricomycotina</taxon>
        <taxon>Agaricomycetes</taxon>
        <taxon>Agaricomycetidae</taxon>
        <taxon>Agaricales</taxon>
        <taxon>Marasmiineae</taxon>
        <taxon>Mycenaceae</taxon>
        <taxon>Mycena</taxon>
    </lineage>
</organism>